<feature type="transmembrane region" description="Helical" evidence="1">
    <location>
        <begin position="34"/>
        <end position="53"/>
    </location>
</feature>
<gene>
    <name evidence="2" type="ORF">SAMN04488519_10893</name>
</gene>
<dbReference type="EMBL" id="FOVW01000008">
    <property type="protein sequence ID" value="SFO55782.1"/>
    <property type="molecule type" value="Genomic_DNA"/>
</dbReference>
<dbReference type="STRING" id="226506.SAMN04488519_10893"/>
<dbReference type="AlphaFoldDB" id="A0A1I5I5D4"/>
<keyword evidence="1" id="KW-0472">Membrane</keyword>
<dbReference type="Proteomes" id="UP000199564">
    <property type="component" value="Unassembled WGS sequence"/>
</dbReference>
<keyword evidence="3" id="KW-1185">Reference proteome</keyword>
<organism evidence="2 3">
    <name type="scientific">Algoriphagus ornithinivorans</name>
    <dbReference type="NCBI Taxonomy" id="226506"/>
    <lineage>
        <taxon>Bacteria</taxon>
        <taxon>Pseudomonadati</taxon>
        <taxon>Bacteroidota</taxon>
        <taxon>Cytophagia</taxon>
        <taxon>Cytophagales</taxon>
        <taxon>Cyclobacteriaceae</taxon>
        <taxon>Algoriphagus</taxon>
    </lineage>
</organism>
<evidence type="ECO:0000313" key="2">
    <source>
        <dbReference type="EMBL" id="SFO55782.1"/>
    </source>
</evidence>
<keyword evidence="1" id="KW-0812">Transmembrane</keyword>
<name>A0A1I5I5D4_9BACT</name>
<sequence>MHEGSIEFPLMQAFGLGLPFHLSNEIWLADRGEIIFFLFILFKAISYLLYAIVW</sequence>
<proteinExistence type="predicted"/>
<keyword evidence="1" id="KW-1133">Transmembrane helix</keyword>
<evidence type="ECO:0000256" key="1">
    <source>
        <dbReference type="SAM" id="Phobius"/>
    </source>
</evidence>
<reference evidence="3" key="1">
    <citation type="submission" date="2016-10" db="EMBL/GenBank/DDBJ databases">
        <authorList>
            <person name="Varghese N."/>
            <person name="Submissions S."/>
        </authorList>
    </citation>
    <scope>NUCLEOTIDE SEQUENCE [LARGE SCALE GENOMIC DNA]</scope>
    <source>
        <strain evidence="3">DSM 15282</strain>
    </source>
</reference>
<protein>
    <submittedName>
        <fullName evidence="2">Uncharacterized protein</fullName>
    </submittedName>
</protein>
<accession>A0A1I5I5D4</accession>
<evidence type="ECO:0000313" key="3">
    <source>
        <dbReference type="Proteomes" id="UP000199564"/>
    </source>
</evidence>